<dbReference type="NCBIfam" id="NF045666">
    <property type="entry name" value="DVU1553_fam_AMP"/>
    <property type="match status" value="1"/>
</dbReference>
<evidence type="ECO:0000259" key="1">
    <source>
        <dbReference type="Pfam" id="PF00501"/>
    </source>
</evidence>
<dbReference type="STRING" id="1121442.SAMN02745702_00677"/>
<feature type="domain" description="AMP-dependent synthetase/ligase" evidence="1">
    <location>
        <begin position="102"/>
        <end position="295"/>
    </location>
</feature>
<accession>A0A1T4VP93</accession>
<dbReference type="RefSeq" id="WP_159445889.1">
    <property type="nucleotide sequence ID" value="NZ_FUYA01000002.1"/>
</dbReference>
<dbReference type="SUPFAM" id="SSF56801">
    <property type="entry name" value="Acetyl-CoA synthetase-like"/>
    <property type="match status" value="1"/>
</dbReference>
<reference evidence="2 3" key="1">
    <citation type="submission" date="2017-02" db="EMBL/GenBank/DDBJ databases">
        <authorList>
            <person name="Peterson S.W."/>
        </authorList>
    </citation>
    <scope>NUCLEOTIDE SEQUENCE [LARGE SCALE GENOMIC DNA]</scope>
    <source>
        <strain evidence="2 3">DSM 18034</strain>
    </source>
</reference>
<evidence type="ECO:0000313" key="3">
    <source>
        <dbReference type="Proteomes" id="UP000189733"/>
    </source>
</evidence>
<keyword evidence="3" id="KW-1185">Reference proteome</keyword>
<dbReference type="InterPro" id="IPR000873">
    <property type="entry name" value="AMP-dep_synth/lig_dom"/>
</dbReference>
<gene>
    <name evidence="2" type="ORF">SAMN02745702_00677</name>
</gene>
<dbReference type="InterPro" id="IPR042099">
    <property type="entry name" value="ANL_N_sf"/>
</dbReference>
<keyword evidence="2" id="KW-0436">Ligase</keyword>
<dbReference type="OrthoDB" id="5484550at2"/>
<name>A0A1T4VP93_9BACT</name>
<dbReference type="GO" id="GO:0016874">
    <property type="term" value="F:ligase activity"/>
    <property type="evidence" value="ECO:0007669"/>
    <property type="project" value="UniProtKB-KW"/>
</dbReference>
<dbReference type="Gene3D" id="3.40.50.12780">
    <property type="entry name" value="N-terminal domain of ligase-like"/>
    <property type="match status" value="1"/>
</dbReference>
<proteinExistence type="predicted"/>
<protein>
    <submittedName>
        <fullName evidence="2">Phenylacetate-coenzyme A ligase PaaK, adenylate-forming domain family</fullName>
    </submittedName>
</protein>
<dbReference type="EMBL" id="FUYA01000002">
    <property type="protein sequence ID" value="SKA66783.1"/>
    <property type="molecule type" value="Genomic_DNA"/>
</dbReference>
<sequence>MLKPALDIWLGQRMGWPLSAGFPSPQDVRIWQMSLLRQTIRHVQKHSTHYARTLAGISACSIQDPQEMAQLPFTTPAELRANPDAFLCVPQDEIARTITLSSSGTSGTPKRLSFTDEDLRLSSEFFHYGMWPLLAPKETVYTILPGTRPGGVGDIFRSAIAQRKASAIFPADPQDIPQMLAEIRRSSARALLGPPAHVFALAQMWSAQKLPKNQIRAVLMCWDSCPAAAQHRIREAFGCDIYQHWGMTETCLGGAVESLPGQGMNIREPDLFLEIIDPATGALCPEDCWGELVLSTLSRKAMPLLRYRTGDRARILSGFAPRGTHLRRLELGGRLNAGVPLANGARLTQSMLDDALLPHPKLLHFSSEYSWPQNRLSICPDLLAPTPKAETELRDAILQLPCCKMAPIPDIHIIPGRTDGTLHAGFEKRTCVSTHTEVQFA</sequence>
<dbReference type="PANTHER" id="PTHR43845">
    <property type="entry name" value="BLR5969 PROTEIN"/>
    <property type="match status" value="1"/>
</dbReference>
<organism evidence="2 3">
    <name type="scientific">Desulfobaculum bizertense DSM 18034</name>
    <dbReference type="NCBI Taxonomy" id="1121442"/>
    <lineage>
        <taxon>Bacteria</taxon>
        <taxon>Pseudomonadati</taxon>
        <taxon>Thermodesulfobacteriota</taxon>
        <taxon>Desulfovibrionia</taxon>
        <taxon>Desulfovibrionales</taxon>
        <taxon>Desulfovibrionaceae</taxon>
        <taxon>Desulfobaculum</taxon>
    </lineage>
</organism>
<dbReference type="AlphaFoldDB" id="A0A1T4VP93"/>
<dbReference type="Pfam" id="PF00501">
    <property type="entry name" value="AMP-binding"/>
    <property type="match status" value="1"/>
</dbReference>
<evidence type="ECO:0000313" key="2">
    <source>
        <dbReference type="EMBL" id="SKA66783.1"/>
    </source>
</evidence>
<dbReference type="PANTHER" id="PTHR43845:SF1">
    <property type="entry name" value="BLR5969 PROTEIN"/>
    <property type="match status" value="1"/>
</dbReference>
<dbReference type="Proteomes" id="UP000189733">
    <property type="component" value="Unassembled WGS sequence"/>
</dbReference>